<name>A0A0V0RA71_9BILA</name>
<organism evidence="1 2">
    <name type="scientific">Trichinella nelsoni</name>
    <dbReference type="NCBI Taxonomy" id="6336"/>
    <lineage>
        <taxon>Eukaryota</taxon>
        <taxon>Metazoa</taxon>
        <taxon>Ecdysozoa</taxon>
        <taxon>Nematoda</taxon>
        <taxon>Enoplea</taxon>
        <taxon>Dorylaimia</taxon>
        <taxon>Trichinellida</taxon>
        <taxon>Trichinellidae</taxon>
        <taxon>Trichinella</taxon>
    </lineage>
</organism>
<keyword evidence="2" id="KW-1185">Reference proteome</keyword>
<dbReference type="AlphaFoldDB" id="A0A0V0RA71"/>
<sequence>MWDVLVYKWILPTKRGNKIDIGMERWNWVGEELGREIG</sequence>
<comment type="caution">
    <text evidence="1">The sequence shown here is derived from an EMBL/GenBank/DDBJ whole genome shotgun (WGS) entry which is preliminary data.</text>
</comment>
<accession>A0A0V0RA71</accession>
<evidence type="ECO:0000313" key="1">
    <source>
        <dbReference type="EMBL" id="KRX11388.1"/>
    </source>
</evidence>
<proteinExistence type="predicted"/>
<dbReference type="Proteomes" id="UP000054630">
    <property type="component" value="Unassembled WGS sequence"/>
</dbReference>
<dbReference type="EMBL" id="JYDL01002350">
    <property type="protein sequence ID" value="KRX11388.1"/>
    <property type="molecule type" value="Genomic_DNA"/>
</dbReference>
<gene>
    <name evidence="1" type="ORF">T07_12159</name>
</gene>
<protein>
    <submittedName>
        <fullName evidence="1">Uncharacterized protein</fullName>
    </submittedName>
</protein>
<reference evidence="1 2" key="1">
    <citation type="submission" date="2015-01" db="EMBL/GenBank/DDBJ databases">
        <title>Evolution of Trichinella species and genotypes.</title>
        <authorList>
            <person name="Korhonen P.K."/>
            <person name="Edoardo P."/>
            <person name="Giuseppe L.R."/>
            <person name="Gasser R.B."/>
        </authorList>
    </citation>
    <scope>NUCLEOTIDE SEQUENCE [LARGE SCALE GENOMIC DNA]</scope>
    <source>
        <strain evidence="1">ISS37</strain>
    </source>
</reference>
<evidence type="ECO:0000313" key="2">
    <source>
        <dbReference type="Proteomes" id="UP000054630"/>
    </source>
</evidence>